<keyword evidence="3" id="KW-1185">Reference proteome</keyword>
<organism evidence="2 3">
    <name type="scientific">Paenibacillus eucommiae</name>
    <dbReference type="NCBI Taxonomy" id="1355755"/>
    <lineage>
        <taxon>Bacteria</taxon>
        <taxon>Bacillati</taxon>
        <taxon>Bacillota</taxon>
        <taxon>Bacilli</taxon>
        <taxon>Bacillales</taxon>
        <taxon>Paenibacillaceae</taxon>
        <taxon>Paenibacillus</taxon>
    </lineage>
</organism>
<proteinExistence type="predicted"/>
<reference evidence="2 3" key="1">
    <citation type="submission" date="2021-03" db="EMBL/GenBank/DDBJ databases">
        <title>Genomic Encyclopedia of Type Strains, Phase IV (KMG-IV): sequencing the most valuable type-strain genomes for metagenomic binning, comparative biology and taxonomic classification.</title>
        <authorList>
            <person name="Goeker M."/>
        </authorList>
    </citation>
    <scope>NUCLEOTIDE SEQUENCE [LARGE SCALE GENOMIC DNA]</scope>
    <source>
        <strain evidence="2 3">DSM 26048</strain>
    </source>
</reference>
<dbReference type="Gene3D" id="3.30.2310.20">
    <property type="entry name" value="RelE-like"/>
    <property type="match status" value="1"/>
</dbReference>
<evidence type="ECO:0000256" key="1">
    <source>
        <dbReference type="ARBA" id="ARBA00022649"/>
    </source>
</evidence>
<evidence type="ECO:0000313" key="2">
    <source>
        <dbReference type="EMBL" id="MBP1988720.1"/>
    </source>
</evidence>
<dbReference type="EMBL" id="JAGGLB010000001">
    <property type="protein sequence ID" value="MBP1988720.1"/>
    <property type="molecule type" value="Genomic_DNA"/>
</dbReference>
<dbReference type="InterPro" id="IPR007712">
    <property type="entry name" value="RelE/ParE_toxin"/>
</dbReference>
<comment type="caution">
    <text evidence="2">The sequence shown here is derived from an EMBL/GenBank/DDBJ whole genome shotgun (WGS) entry which is preliminary data.</text>
</comment>
<sequence length="92" mass="11098">MQIKWTKSAKESLGQIQSTHFSEQETRQYKKDLVCRIERQVLTLNEAIPVQEPSWKGTYRLLIDKYKVYYSFSEDKSSCFIEALWHQRQKHK</sequence>
<evidence type="ECO:0000313" key="3">
    <source>
        <dbReference type="Proteomes" id="UP001519287"/>
    </source>
</evidence>
<accession>A0ABS4INH7</accession>
<name>A0ABS4INH7_9BACL</name>
<protein>
    <submittedName>
        <fullName evidence="2">Plasmid stabilization system protein ParE</fullName>
    </submittedName>
</protein>
<dbReference type="Proteomes" id="UP001519287">
    <property type="component" value="Unassembled WGS sequence"/>
</dbReference>
<dbReference type="Pfam" id="PF05016">
    <property type="entry name" value="ParE_toxin"/>
    <property type="match status" value="1"/>
</dbReference>
<gene>
    <name evidence="2" type="ORF">J2Z66_000315</name>
</gene>
<dbReference type="SUPFAM" id="SSF143011">
    <property type="entry name" value="RelE-like"/>
    <property type="match status" value="1"/>
</dbReference>
<dbReference type="InterPro" id="IPR035093">
    <property type="entry name" value="RelE/ParE_toxin_dom_sf"/>
</dbReference>
<dbReference type="RefSeq" id="WP_209969011.1">
    <property type="nucleotide sequence ID" value="NZ_JAGGLB010000001.1"/>
</dbReference>
<keyword evidence="1" id="KW-1277">Toxin-antitoxin system</keyword>